<proteinExistence type="predicted"/>
<evidence type="ECO:0000313" key="2">
    <source>
        <dbReference type="EMBL" id="CAI4213202.1"/>
    </source>
</evidence>
<dbReference type="OrthoDB" id="4767222at2759"/>
<feature type="signal peptide" evidence="1">
    <location>
        <begin position="1"/>
        <end position="21"/>
    </location>
</feature>
<keyword evidence="3" id="KW-1185">Reference proteome</keyword>
<evidence type="ECO:0000256" key="1">
    <source>
        <dbReference type="SAM" id="SignalP"/>
    </source>
</evidence>
<comment type="caution">
    <text evidence="2">The sequence shown here is derived from an EMBL/GenBank/DDBJ whole genome shotgun (WGS) entry which is preliminary data.</text>
</comment>
<organism evidence="2 3">
    <name type="scientific">Parascedosporium putredinis</name>
    <dbReference type="NCBI Taxonomy" id="1442378"/>
    <lineage>
        <taxon>Eukaryota</taxon>
        <taxon>Fungi</taxon>
        <taxon>Dikarya</taxon>
        <taxon>Ascomycota</taxon>
        <taxon>Pezizomycotina</taxon>
        <taxon>Sordariomycetes</taxon>
        <taxon>Hypocreomycetidae</taxon>
        <taxon>Microascales</taxon>
        <taxon>Microascaceae</taxon>
        <taxon>Parascedosporium</taxon>
    </lineage>
</organism>
<dbReference type="AlphaFoldDB" id="A0A9P1GYJ4"/>
<keyword evidence="1" id="KW-0732">Signal</keyword>
<name>A0A9P1GYJ4_9PEZI</name>
<sequence>MPSTHWLTSIALATCSMGALAAHAQPRNPVAFEELAHLGDFNPLERRGEPVIGAIRTYTLPFCDNDTDNLGGGGRDWTIAPDTCMKVSTSTSFQIFKVPQCANGTQALLARYEGRDCNYGEITFDGGLVEVADSDLYKCQTVGPRNYTVDEEHASLASFGFYCDGRQSERPLDDDKSKAKKGSVSMNVCPNAAGETRRAPTWEHPAPDECVVALSGWQASIYKAAVCENGKPSRLAKWTTNRFCEGKYDSIEEITDDMIDSCILISAEKHGAMSFYCNGAGLGWALPSKQSVLLLASFWITALAGSALI</sequence>
<reference evidence="2" key="1">
    <citation type="submission" date="2022-11" db="EMBL/GenBank/DDBJ databases">
        <authorList>
            <person name="Scott C."/>
            <person name="Bruce N."/>
        </authorList>
    </citation>
    <scope>NUCLEOTIDE SEQUENCE</scope>
</reference>
<dbReference type="EMBL" id="CALLCH030000007">
    <property type="protein sequence ID" value="CAI4213202.1"/>
    <property type="molecule type" value="Genomic_DNA"/>
</dbReference>
<evidence type="ECO:0000313" key="3">
    <source>
        <dbReference type="Proteomes" id="UP000838763"/>
    </source>
</evidence>
<dbReference type="Proteomes" id="UP000838763">
    <property type="component" value="Unassembled WGS sequence"/>
</dbReference>
<gene>
    <name evidence="2" type="ORF">PPNO1_LOCUS2952</name>
</gene>
<protein>
    <submittedName>
        <fullName evidence="2">Uncharacterized protein</fullName>
    </submittedName>
</protein>
<accession>A0A9P1GYJ4</accession>
<feature type="chain" id="PRO_5040376700" evidence="1">
    <location>
        <begin position="22"/>
        <end position="309"/>
    </location>
</feature>